<dbReference type="OrthoDB" id="206201at2759"/>
<feature type="chain" id="PRO_5040190339" evidence="7">
    <location>
        <begin position="20"/>
        <end position="455"/>
    </location>
</feature>
<accession>A0A9P4JPE5</accession>
<keyword evidence="7" id="KW-0732">Signal</keyword>
<evidence type="ECO:0000256" key="7">
    <source>
        <dbReference type="SAM" id="SignalP"/>
    </source>
</evidence>
<name>A0A9P4JPE5_9PLEO</name>
<gene>
    <name evidence="9" type="ORF">GQ43DRAFT_87172</name>
</gene>
<dbReference type="PROSITE" id="PS00136">
    <property type="entry name" value="SUBTILASE_ASP"/>
    <property type="match status" value="1"/>
</dbReference>
<organism evidence="9 10">
    <name type="scientific">Delitschia confertaspora ATCC 74209</name>
    <dbReference type="NCBI Taxonomy" id="1513339"/>
    <lineage>
        <taxon>Eukaryota</taxon>
        <taxon>Fungi</taxon>
        <taxon>Dikarya</taxon>
        <taxon>Ascomycota</taxon>
        <taxon>Pezizomycotina</taxon>
        <taxon>Dothideomycetes</taxon>
        <taxon>Pleosporomycetidae</taxon>
        <taxon>Pleosporales</taxon>
        <taxon>Delitschiaceae</taxon>
        <taxon>Delitschia</taxon>
    </lineage>
</organism>
<dbReference type="InterPro" id="IPR022398">
    <property type="entry name" value="Peptidase_S8_His-AS"/>
</dbReference>
<dbReference type="GO" id="GO:0004252">
    <property type="term" value="F:serine-type endopeptidase activity"/>
    <property type="evidence" value="ECO:0007669"/>
    <property type="project" value="UniProtKB-UniRule"/>
</dbReference>
<evidence type="ECO:0000259" key="8">
    <source>
        <dbReference type="Pfam" id="PF00082"/>
    </source>
</evidence>
<comment type="caution">
    <text evidence="9">The sequence shown here is derived from an EMBL/GenBank/DDBJ whole genome shotgun (WGS) entry which is preliminary data.</text>
</comment>
<feature type="active site" description="Charge relay system" evidence="5">
    <location>
        <position position="362"/>
    </location>
</feature>
<proteinExistence type="inferred from homology"/>
<evidence type="ECO:0000256" key="3">
    <source>
        <dbReference type="ARBA" id="ARBA00022801"/>
    </source>
</evidence>
<dbReference type="Proteomes" id="UP000799536">
    <property type="component" value="Unassembled WGS sequence"/>
</dbReference>
<dbReference type="PROSITE" id="PS00137">
    <property type="entry name" value="SUBTILASE_HIS"/>
    <property type="match status" value="1"/>
</dbReference>
<evidence type="ECO:0000256" key="4">
    <source>
        <dbReference type="ARBA" id="ARBA00022825"/>
    </source>
</evidence>
<evidence type="ECO:0000256" key="1">
    <source>
        <dbReference type="ARBA" id="ARBA00011073"/>
    </source>
</evidence>
<comment type="similarity">
    <text evidence="1 5 6">Belongs to the peptidase S8 family.</text>
</comment>
<evidence type="ECO:0000256" key="2">
    <source>
        <dbReference type="ARBA" id="ARBA00022670"/>
    </source>
</evidence>
<keyword evidence="2 5" id="KW-0645">Protease</keyword>
<dbReference type="PRINTS" id="PR00723">
    <property type="entry name" value="SUBTILISIN"/>
</dbReference>
<dbReference type="PANTHER" id="PTHR43806:SF11">
    <property type="entry name" value="CEREVISIN-RELATED"/>
    <property type="match status" value="1"/>
</dbReference>
<feature type="active site" description="Charge relay system" evidence="5">
    <location>
        <position position="167"/>
    </location>
</feature>
<dbReference type="PROSITE" id="PS00138">
    <property type="entry name" value="SUBTILASE_SER"/>
    <property type="match status" value="1"/>
</dbReference>
<dbReference type="Gene3D" id="3.40.50.200">
    <property type="entry name" value="Peptidase S8/S53 domain"/>
    <property type="match status" value="1"/>
</dbReference>
<dbReference type="InterPro" id="IPR050131">
    <property type="entry name" value="Peptidase_S8_subtilisin-like"/>
</dbReference>
<feature type="active site" description="Charge relay system" evidence="5">
    <location>
        <position position="197"/>
    </location>
</feature>
<dbReference type="InterPro" id="IPR000209">
    <property type="entry name" value="Peptidase_S8/S53_dom"/>
</dbReference>
<feature type="domain" description="Peptidase S8/S53" evidence="8">
    <location>
        <begin position="158"/>
        <end position="378"/>
    </location>
</feature>
<evidence type="ECO:0000256" key="5">
    <source>
        <dbReference type="PROSITE-ProRule" id="PRU01240"/>
    </source>
</evidence>
<dbReference type="GO" id="GO:0006508">
    <property type="term" value="P:proteolysis"/>
    <property type="evidence" value="ECO:0007669"/>
    <property type="project" value="UniProtKB-KW"/>
</dbReference>
<dbReference type="Pfam" id="PF00082">
    <property type="entry name" value="Peptidase_S8"/>
    <property type="match status" value="1"/>
</dbReference>
<dbReference type="AlphaFoldDB" id="A0A9P4JPE5"/>
<evidence type="ECO:0000256" key="6">
    <source>
        <dbReference type="RuleBase" id="RU003355"/>
    </source>
</evidence>
<keyword evidence="10" id="KW-1185">Reference proteome</keyword>
<dbReference type="FunFam" id="3.40.50.200:FF:000007">
    <property type="entry name" value="Subtilisin-like serine protease"/>
    <property type="match status" value="1"/>
</dbReference>
<dbReference type="InterPro" id="IPR023828">
    <property type="entry name" value="Peptidase_S8_Ser-AS"/>
</dbReference>
<dbReference type="InterPro" id="IPR023827">
    <property type="entry name" value="Peptidase_S8_Asp-AS"/>
</dbReference>
<dbReference type="PROSITE" id="PS51892">
    <property type="entry name" value="SUBTILASE"/>
    <property type="match status" value="1"/>
</dbReference>
<keyword evidence="3 5" id="KW-0378">Hydrolase</keyword>
<sequence length="455" mass="47971">MKTFVLAALLAACTSSVLAAPTIVKGTGFIGNISSQGHQSGGQEYVVLFDSTKPTPPDVAEVLTRIQLSPDHADVKYMFNNSAFGGFVANMKSHCIDALNAMEDVAHVEQTVAIKSHALQSRPGYPWGTQRISSSDTVKGKAKDARAFTYSFDDDKLGAGVDIYIIDTGVRTTHRVFEGRARQGFSFEQNTVDGDGHGTHVAGTAAGDFFGIASRANVWAVRVLNDKGSGQSSDTIAGMDWVINNHNKRKTEPGFVGSIMSMSWGIPGIADTVNKVILAASDQGIHVSVAAGNDNTDACENTPATNGGSKSAIISVGAIDIEDKIASFSNTGTCVDVYAPGVDILSSWATADNHIEFLSGTSMACPHVTGVMAYLMAQDVGRFGQDPKALKEEVLSLARKGAVDGSAITGDAKLLVSNGANGNKKKRGSAKWVVVDPEDNNFEASDVDSKLVLRY</sequence>
<dbReference type="InterPro" id="IPR034193">
    <property type="entry name" value="PCSK9_ProteinaseK-like"/>
</dbReference>
<feature type="signal peptide" evidence="7">
    <location>
        <begin position="1"/>
        <end position="19"/>
    </location>
</feature>
<evidence type="ECO:0000313" key="9">
    <source>
        <dbReference type="EMBL" id="KAF2200158.1"/>
    </source>
</evidence>
<reference evidence="9" key="1">
    <citation type="journal article" date="2020" name="Stud. Mycol.">
        <title>101 Dothideomycetes genomes: a test case for predicting lifestyles and emergence of pathogens.</title>
        <authorList>
            <person name="Haridas S."/>
            <person name="Albert R."/>
            <person name="Binder M."/>
            <person name="Bloem J."/>
            <person name="Labutti K."/>
            <person name="Salamov A."/>
            <person name="Andreopoulos B."/>
            <person name="Baker S."/>
            <person name="Barry K."/>
            <person name="Bills G."/>
            <person name="Bluhm B."/>
            <person name="Cannon C."/>
            <person name="Castanera R."/>
            <person name="Culley D."/>
            <person name="Daum C."/>
            <person name="Ezra D."/>
            <person name="Gonzalez J."/>
            <person name="Henrissat B."/>
            <person name="Kuo A."/>
            <person name="Liang C."/>
            <person name="Lipzen A."/>
            <person name="Lutzoni F."/>
            <person name="Magnuson J."/>
            <person name="Mondo S."/>
            <person name="Nolan M."/>
            <person name="Ohm R."/>
            <person name="Pangilinan J."/>
            <person name="Park H.-J."/>
            <person name="Ramirez L."/>
            <person name="Alfaro M."/>
            <person name="Sun H."/>
            <person name="Tritt A."/>
            <person name="Yoshinaga Y."/>
            <person name="Zwiers L.-H."/>
            <person name="Turgeon B."/>
            <person name="Goodwin S."/>
            <person name="Spatafora J."/>
            <person name="Crous P."/>
            <person name="Grigoriev I."/>
        </authorList>
    </citation>
    <scope>NUCLEOTIDE SEQUENCE</scope>
    <source>
        <strain evidence="9">ATCC 74209</strain>
    </source>
</reference>
<dbReference type="InterPro" id="IPR015500">
    <property type="entry name" value="Peptidase_S8_subtilisin-rel"/>
</dbReference>
<dbReference type="EMBL" id="ML994036">
    <property type="protein sequence ID" value="KAF2200158.1"/>
    <property type="molecule type" value="Genomic_DNA"/>
</dbReference>
<dbReference type="CDD" id="cd04077">
    <property type="entry name" value="Peptidases_S8_PCSK9_ProteinaseK_like"/>
    <property type="match status" value="1"/>
</dbReference>
<dbReference type="SUPFAM" id="SSF52743">
    <property type="entry name" value="Subtilisin-like"/>
    <property type="match status" value="1"/>
</dbReference>
<keyword evidence="4 5" id="KW-0720">Serine protease</keyword>
<dbReference type="PANTHER" id="PTHR43806">
    <property type="entry name" value="PEPTIDASE S8"/>
    <property type="match status" value="1"/>
</dbReference>
<dbReference type="InterPro" id="IPR036852">
    <property type="entry name" value="Peptidase_S8/S53_dom_sf"/>
</dbReference>
<protein>
    <submittedName>
        <fullName evidence="9">Subtilisin-like protein</fullName>
    </submittedName>
</protein>
<evidence type="ECO:0000313" key="10">
    <source>
        <dbReference type="Proteomes" id="UP000799536"/>
    </source>
</evidence>